<dbReference type="InParanoid" id="A0A0C3HLW4"/>
<reference evidence="2" key="2">
    <citation type="submission" date="2015-01" db="EMBL/GenBank/DDBJ databases">
        <title>Evolutionary Origins and Diversification of the Mycorrhizal Mutualists.</title>
        <authorList>
            <consortium name="DOE Joint Genome Institute"/>
            <consortium name="Mycorrhizal Genomics Consortium"/>
            <person name="Kohler A."/>
            <person name="Kuo A."/>
            <person name="Nagy L.G."/>
            <person name="Floudas D."/>
            <person name="Copeland A."/>
            <person name="Barry K.W."/>
            <person name="Cichocki N."/>
            <person name="Veneault-Fourrey C."/>
            <person name="LaButti K."/>
            <person name="Lindquist E.A."/>
            <person name="Lipzen A."/>
            <person name="Lundell T."/>
            <person name="Morin E."/>
            <person name="Murat C."/>
            <person name="Riley R."/>
            <person name="Ohm R."/>
            <person name="Sun H."/>
            <person name="Tunlid A."/>
            <person name="Henrissat B."/>
            <person name="Grigoriev I.V."/>
            <person name="Hibbett D.S."/>
            <person name="Martin F."/>
        </authorList>
    </citation>
    <scope>NUCLEOTIDE SEQUENCE [LARGE SCALE GENOMIC DNA]</scope>
    <source>
        <strain evidence="2">Zn</strain>
    </source>
</reference>
<dbReference type="HOGENOM" id="CLU_915539_0_0_1"/>
<dbReference type="OrthoDB" id="3525185at2759"/>
<sequence length="289" mass="32108">MALQGQRASIARNAAKRTSHPHIPTAEDICTTLMLLYYELIRPSVIGSWLGHLRGLGQMIFLLGPQNCQSGVLHLFFRALRLLMAYYSAWTCTSSFLASQEWATVPFAQAGTTACDDVVTVLLSLPSLIEDSRKTHLPMHRRAGSGFIFEVTLPRLIENMKMSEGHEEQEKYQDHDKWVPASGDFCAAVPLTVWQASSILLIHGGLQQNGFVSNNLLNRSITSYCDLILEFSRSVCRNHTGMINAGSCIQLVFPLEIVIRYSPLESQVSCARGVLNSLGWGDVNVMHEI</sequence>
<reference evidence="1 2" key="1">
    <citation type="submission" date="2014-04" db="EMBL/GenBank/DDBJ databases">
        <authorList>
            <consortium name="DOE Joint Genome Institute"/>
            <person name="Kuo A."/>
            <person name="Martino E."/>
            <person name="Perotto S."/>
            <person name="Kohler A."/>
            <person name="Nagy L.G."/>
            <person name="Floudas D."/>
            <person name="Copeland A."/>
            <person name="Barry K.W."/>
            <person name="Cichocki N."/>
            <person name="Veneault-Fourrey C."/>
            <person name="LaButti K."/>
            <person name="Lindquist E.A."/>
            <person name="Lipzen A."/>
            <person name="Lundell T."/>
            <person name="Morin E."/>
            <person name="Murat C."/>
            <person name="Sun H."/>
            <person name="Tunlid A."/>
            <person name="Henrissat B."/>
            <person name="Grigoriev I.V."/>
            <person name="Hibbett D.S."/>
            <person name="Martin F."/>
            <person name="Nordberg H.P."/>
            <person name="Cantor M.N."/>
            <person name="Hua S.X."/>
        </authorList>
    </citation>
    <scope>NUCLEOTIDE SEQUENCE [LARGE SCALE GENOMIC DNA]</scope>
    <source>
        <strain evidence="1 2">Zn</strain>
    </source>
</reference>
<organism evidence="1 2">
    <name type="scientific">Oidiodendron maius (strain Zn)</name>
    <dbReference type="NCBI Taxonomy" id="913774"/>
    <lineage>
        <taxon>Eukaryota</taxon>
        <taxon>Fungi</taxon>
        <taxon>Dikarya</taxon>
        <taxon>Ascomycota</taxon>
        <taxon>Pezizomycotina</taxon>
        <taxon>Leotiomycetes</taxon>
        <taxon>Leotiomycetes incertae sedis</taxon>
        <taxon>Myxotrichaceae</taxon>
        <taxon>Oidiodendron</taxon>
    </lineage>
</organism>
<gene>
    <name evidence="1" type="ORF">OIDMADRAFT_107806</name>
</gene>
<protein>
    <submittedName>
        <fullName evidence="1">Uncharacterized protein</fullName>
    </submittedName>
</protein>
<proteinExistence type="predicted"/>
<keyword evidence="2" id="KW-1185">Reference proteome</keyword>
<evidence type="ECO:0000313" key="1">
    <source>
        <dbReference type="EMBL" id="KIN09111.1"/>
    </source>
</evidence>
<dbReference type="Proteomes" id="UP000054321">
    <property type="component" value="Unassembled WGS sequence"/>
</dbReference>
<dbReference type="EMBL" id="KN832870">
    <property type="protein sequence ID" value="KIN09111.1"/>
    <property type="molecule type" value="Genomic_DNA"/>
</dbReference>
<evidence type="ECO:0000313" key="2">
    <source>
        <dbReference type="Proteomes" id="UP000054321"/>
    </source>
</evidence>
<dbReference type="PANTHER" id="PTHR38111">
    <property type="entry name" value="ZN(2)-C6 FUNGAL-TYPE DOMAIN-CONTAINING PROTEIN-RELATED"/>
    <property type="match status" value="1"/>
</dbReference>
<dbReference type="AlphaFoldDB" id="A0A0C3HLW4"/>
<name>A0A0C3HLW4_OIDMZ</name>
<dbReference type="InterPro" id="IPR053178">
    <property type="entry name" value="Osmoadaptation_assoc"/>
</dbReference>
<accession>A0A0C3HLW4</accession>